<keyword evidence="2" id="KW-0732">Signal</keyword>
<keyword evidence="1" id="KW-0812">Transmembrane</keyword>
<feature type="chain" id="PRO_5023861877" description="Right handed beta helix domain-containing protein" evidence="2">
    <location>
        <begin position="18"/>
        <end position="481"/>
    </location>
</feature>
<evidence type="ECO:0000313" key="3">
    <source>
        <dbReference type="EMBL" id="KAA6393676.1"/>
    </source>
</evidence>
<protein>
    <recommendedName>
        <fullName evidence="5">Right handed beta helix domain-containing protein</fullName>
    </recommendedName>
</protein>
<proteinExistence type="predicted"/>
<name>A0A5J4WG22_9EUKA</name>
<feature type="transmembrane region" description="Helical" evidence="1">
    <location>
        <begin position="429"/>
        <end position="455"/>
    </location>
</feature>
<keyword evidence="1" id="KW-1133">Transmembrane helix</keyword>
<dbReference type="SUPFAM" id="SSF51126">
    <property type="entry name" value="Pectin lyase-like"/>
    <property type="match status" value="1"/>
</dbReference>
<dbReference type="Proteomes" id="UP000324800">
    <property type="component" value="Unassembled WGS sequence"/>
</dbReference>
<evidence type="ECO:0000256" key="1">
    <source>
        <dbReference type="SAM" id="Phobius"/>
    </source>
</evidence>
<feature type="signal peptide" evidence="2">
    <location>
        <begin position="1"/>
        <end position="17"/>
    </location>
</feature>
<organism evidence="3 4">
    <name type="scientific">Streblomastix strix</name>
    <dbReference type="NCBI Taxonomy" id="222440"/>
    <lineage>
        <taxon>Eukaryota</taxon>
        <taxon>Metamonada</taxon>
        <taxon>Preaxostyla</taxon>
        <taxon>Oxymonadida</taxon>
        <taxon>Streblomastigidae</taxon>
        <taxon>Streblomastix</taxon>
    </lineage>
</organism>
<sequence length="481" mass="52987">MFFTILLTVILALGIETSHSPLQDILSQASIKRKSSYDPCKSIVSSTVIVGVFLSVQLALDEECADPEGYEITLVDSEHFEQLEINKGSIIIIKGGNGSATIWKAQNETQKIINLIQGDLTLQNIEFQFTIINETRPALSPSTYIIYAENDKLLPSLTLKQCTFQSFSGVFDSSIYQVFICDVTKAEFIDCSFNGAGIDKVSNVSLIHIEFCNFTTLKKCKFQDAQIYHEGGSVTLEAGIENGSFVIQDCEFTNIILNDEKSKAILSVAFVAGNKSEITGNTFINCSTANSPTGALYITDEAFDGSDIKYVFSNNTFTNNTGKTSGSIYVLSRVQFLHYNFSNTKFKLSTNNVTDGLGQDAYFKFEEPVETWTNETVTGAIKGMFNGSTSDANNASVYFQVYKAEQVSYDGFITLPNSTQPAKKWLNKYVIIGIACGAVVLIVAIVVIIIAIVFCRKRRATYSSKGQEKDPLIPHTQQRSV</sequence>
<evidence type="ECO:0000313" key="4">
    <source>
        <dbReference type="Proteomes" id="UP000324800"/>
    </source>
</evidence>
<dbReference type="AlphaFoldDB" id="A0A5J4WG22"/>
<dbReference type="InterPro" id="IPR011050">
    <property type="entry name" value="Pectin_lyase_fold/virulence"/>
</dbReference>
<keyword evidence="1" id="KW-0472">Membrane</keyword>
<comment type="caution">
    <text evidence="3">The sequence shown here is derived from an EMBL/GenBank/DDBJ whole genome shotgun (WGS) entry which is preliminary data.</text>
</comment>
<evidence type="ECO:0008006" key="5">
    <source>
        <dbReference type="Google" id="ProtNLM"/>
    </source>
</evidence>
<gene>
    <name evidence="3" type="ORF">EZS28_010802</name>
</gene>
<evidence type="ECO:0000256" key="2">
    <source>
        <dbReference type="SAM" id="SignalP"/>
    </source>
</evidence>
<accession>A0A5J4WG22</accession>
<dbReference type="EMBL" id="SNRW01002169">
    <property type="protein sequence ID" value="KAA6393676.1"/>
    <property type="molecule type" value="Genomic_DNA"/>
</dbReference>
<reference evidence="3 4" key="1">
    <citation type="submission" date="2019-03" db="EMBL/GenBank/DDBJ databases">
        <title>Single cell metagenomics reveals metabolic interactions within the superorganism composed of flagellate Streblomastix strix and complex community of Bacteroidetes bacteria on its surface.</title>
        <authorList>
            <person name="Treitli S.C."/>
            <person name="Kolisko M."/>
            <person name="Husnik F."/>
            <person name="Keeling P."/>
            <person name="Hampl V."/>
        </authorList>
    </citation>
    <scope>NUCLEOTIDE SEQUENCE [LARGE SCALE GENOMIC DNA]</scope>
    <source>
        <strain evidence="3">ST1C</strain>
    </source>
</reference>